<feature type="domain" description="FecR N-terminal" evidence="3">
    <location>
        <begin position="9"/>
        <end position="50"/>
    </location>
</feature>
<proteinExistence type="predicted"/>
<dbReference type="Gene3D" id="3.55.50.30">
    <property type="match status" value="1"/>
</dbReference>
<reference evidence="4 5" key="1">
    <citation type="submission" date="2016-05" db="EMBL/GenBank/DDBJ databases">
        <title>Genome Sequence of Pseudomonas citronellolis Strain SJTE-3, an Estrogens and Persistent Organic Pollutants degradation strain.</title>
        <authorList>
            <person name="Liang R."/>
        </authorList>
    </citation>
    <scope>NUCLEOTIDE SEQUENCE [LARGE SCALE GENOMIC DNA]</scope>
    <source>
        <strain evidence="4 5">SJTE-3</strain>
    </source>
</reference>
<evidence type="ECO:0000313" key="4">
    <source>
        <dbReference type="EMBL" id="ANI12493.1"/>
    </source>
</evidence>
<dbReference type="InterPro" id="IPR012373">
    <property type="entry name" value="Ferrdict_sens_TM"/>
</dbReference>
<feature type="domain" description="FecR protein" evidence="2">
    <location>
        <begin position="99"/>
        <end position="191"/>
    </location>
</feature>
<dbReference type="Pfam" id="PF16220">
    <property type="entry name" value="DUF4880"/>
    <property type="match status" value="1"/>
</dbReference>
<organism evidence="4 5">
    <name type="scientific">Pseudomonas citronellolis</name>
    <dbReference type="NCBI Taxonomy" id="53408"/>
    <lineage>
        <taxon>Bacteria</taxon>
        <taxon>Pseudomonadati</taxon>
        <taxon>Pseudomonadota</taxon>
        <taxon>Gammaproteobacteria</taxon>
        <taxon>Pseudomonadales</taxon>
        <taxon>Pseudomonadaceae</taxon>
        <taxon>Pseudomonas</taxon>
    </lineage>
</organism>
<dbReference type="Proteomes" id="UP000077748">
    <property type="component" value="Chromosome"/>
</dbReference>
<evidence type="ECO:0000259" key="2">
    <source>
        <dbReference type="Pfam" id="PF04773"/>
    </source>
</evidence>
<keyword evidence="1" id="KW-0472">Membrane</keyword>
<dbReference type="AlphaFoldDB" id="A0A1A9K694"/>
<feature type="transmembrane region" description="Helical" evidence="1">
    <location>
        <begin position="71"/>
        <end position="89"/>
    </location>
</feature>
<dbReference type="Gene3D" id="2.60.120.1440">
    <property type="match status" value="1"/>
</dbReference>
<dbReference type="GO" id="GO:0016989">
    <property type="term" value="F:sigma factor antagonist activity"/>
    <property type="evidence" value="ECO:0007669"/>
    <property type="project" value="TreeGrafter"/>
</dbReference>
<dbReference type="InterPro" id="IPR006860">
    <property type="entry name" value="FecR"/>
</dbReference>
<protein>
    <submittedName>
        <fullName evidence="4">Iron dicitrate transport regulator FecR</fullName>
    </submittedName>
</protein>
<keyword evidence="1" id="KW-0812">Transmembrane</keyword>
<name>A0A1A9K694_9PSED</name>
<evidence type="ECO:0000259" key="3">
    <source>
        <dbReference type="Pfam" id="PF16220"/>
    </source>
</evidence>
<evidence type="ECO:0000256" key="1">
    <source>
        <dbReference type="SAM" id="Phobius"/>
    </source>
</evidence>
<dbReference type="PANTHER" id="PTHR30273">
    <property type="entry name" value="PERIPLASMIC SIGNAL SENSOR AND SIGMA FACTOR ACTIVATOR FECR-RELATED"/>
    <property type="match status" value="1"/>
</dbReference>
<gene>
    <name evidence="4" type="ORF">A9C11_00225</name>
</gene>
<dbReference type="RefSeq" id="WP_064581525.1">
    <property type="nucleotide sequence ID" value="NZ_CP015878.1"/>
</dbReference>
<dbReference type="EMBL" id="CP015878">
    <property type="protein sequence ID" value="ANI12493.1"/>
    <property type="molecule type" value="Genomic_DNA"/>
</dbReference>
<sequence length="307" mass="33436">MSRQDLENQAIDWLVELHSGRVEAGRRSEFAQWRAQSPEHESAARSAEALWSALPATRTARRHRLLRPRRLVAVAAAACVAALAVALALPTPVAGLYADYATRTGERRMIELADGSRVWLNSASALSVDFSASRRSLHLYGGEALFEVAKDAQRPFVVHAGDGEVTAVGTRFDVDSRGPEVQVAVSEGVVRVEAGGKPAVRLAAGERLAYRGEAAPGPVQPLDLDSASAWQRGKLIFNQRPLGEVLAELERYLPGRILLTDAGLRRHRVSGVFDLDDPDALLQTLQRLQPVQVTRLPWLVVVRPVSS</sequence>
<dbReference type="PIRSF" id="PIRSF018266">
    <property type="entry name" value="FecR"/>
    <property type="match status" value="1"/>
</dbReference>
<dbReference type="InterPro" id="IPR032623">
    <property type="entry name" value="FecR_N"/>
</dbReference>
<dbReference type="Pfam" id="PF04773">
    <property type="entry name" value="FecR"/>
    <property type="match status" value="1"/>
</dbReference>
<evidence type="ECO:0000313" key="5">
    <source>
        <dbReference type="Proteomes" id="UP000077748"/>
    </source>
</evidence>
<keyword evidence="1" id="KW-1133">Transmembrane helix</keyword>
<accession>A0A1A9K694</accession>
<dbReference type="PANTHER" id="PTHR30273:SF2">
    <property type="entry name" value="PROTEIN FECR"/>
    <property type="match status" value="1"/>
</dbReference>